<dbReference type="PANTHER" id="PTHR42655:SF1">
    <property type="entry name" value="GLYCOGEN PHOSPHORYLASE"/>
    <property type="match status" value="1"/>
</dbReference>
<sequence length="837" mass="95169">MQTGHYLPRSMPDALHGLVTLALDLRWSWHHGSDVLWRQLDPELWDKTANPWLMLETVSDLRLGTLAEDRDFLDLLQKQLDAREAHFAEQSWFSREIDGDFKGHIAYFSMEFGICESLPIYSGGLGVLAGDFLKTACDLDVPVIGIGLLYQRGYFRQALNVHGEQIEFYPYNDPTMLPVVPLRDDQGEWVRISIELPGRNLDLRTWRAQVGRRTLLLLDSNDPLNDPGDRGITSELYGGGHEMRLQQEMALGIGGWRLLETLGIDSPVCHLNEGHAAFAILERCRLFMQRYKVSFRHALRATRAGNLFTTHTPVAAGFDVFEPELTSLYLGTLAEQMEISIDELLTLGRSHAGNLHEGFNMAYLALRGAGAVNGVSRLHGEVSRRIFLPLFPRWPEAEVPVGHVTNGVHVPSWDSAAADTLWTESCGKSRWLGTLETVEEDLRKVSNETLWQFRTTGRQRLVEFVRRRLAHQQCSRGATRPDASQCSEILEPDALTLGFARRFAEYKRPNLLLQDPARLLRLLTNRDRPVQLILAGKAHPRDNDGKTMLRQWHDFISTYQVWDRVVFIEDYDLDVAARLTQGVDVWINTPRRPWEASGTSGMKVLVNGGLNLSELDGWWAEAWTPDVGWAIGDRLEHAPSQDVIEAGELYRILETEVVPCFYQRDELGLPQEWVNRMRESMACLTTQYSTNRMLREYTENYYLSLADNYRDRRDNPEQVSAIERWHDTLLRHSPRIHFGNVSKTTRGDAYQFEVQVYLDDVPVEAVQVELYAEGIDGGAPVRSRLQCGPPLAGAVNAFTYTGSVPANRPITDYTPRVVPFFPKVAIPLEASPVYWYT</sequence>
<comment type="catalytic activity">
    <reaction evidence="1">
        <text>[(1-&gt;4)-alpha-D-glucosyl](n) + phosphate = [(1-&gt;4)-alpha-D-glucosyl](n-1) + alpha-D-glucose 1-phosphate</text>
        <dbReference type="Rhea" id="RHEA:41732"/>
        <dbReference type="Rhea" id="RHEA-COMP:9584"/>
        <dbReference type="Rhea" id="RHEA-COMP:9586"/>
        <dbReference type="ChEBI" id="CHEBI:15444"/>
        <dbReference type="ChEBI" id="CHEBI:43474"/>
        <dbReference type="ChEBI" id="CHEBI:58601"/>
        <dbReference type="EC" id="2.4.1.1"/>
    </reaction>
</comment>
<dbReference type="InterPro" id="IPR000811">
    <property type="entry name" value="Glyco_trans_35"/>
</dbReference>
<accession>A0A4R1HAY0</accession>
<comment type="similarity">
    <text evidence="2">Belongs to the glycogen phosphorylase family.</text>
</comment>
<organism evidence="6 7">
    <name type="scientific">Thiogranum longum</name>
    <dbReference type="NCBI Taxonomy" id="1537524"/>
    <lineage>
        <taxon>Bacteria</taxon>
        <taxon>Pseudomonadati</taxon>
        <taxon>Pseudomonadota</taxon>
        <taxon>Gammaproteobacteria</taxon>
        <taxon>Chromatiales</taxon>
        <taxon>Ectothiorhodospiraceae</taxon>
        <taxon>Thiogranum</taxon>
    </lineage>
</organism>
<keyword evidence="3" id="KW-0021">Allosteric enzyme</keyword>
<dbReference type="EMBL" id="SMFX01000001">
    <property type="protein sequence ID" value="TCK17751.1"/>
    <property type="molecule type" value="Genomic_DNA"/>
</dbReference>
<proteinExistence type="inferred from homology"/>
<dbReference type="AlphaFoldDB" id="A0A4R1HAY0"/>
<dbReference type="GO" id="GO:0005975">
    <property type="term" value="P:carbohydrate metabolic process"/>
    <property type="evidence" value="ECO:0007669"/>
    <property type="project" value="InterPro"/>
</dbReference>
<dbReference type="Pfam" id="PF11897">
    <property type="entry name" value="DUF3417"/>
    <property type="match status" value="1"/>
</dbReference>
<evidence type="ECO:0000256" key="1">
    <source>
        <dbReference type="ARBA" id="ARBA00001275"/>
    </source>
</evidence>
<dbReference type="NCBIfam" id="TIGR02094">
    <property type="entry name" value="more_P_ylases"/>
    <property type="match status" value="1"/>
</dbReference>
<dbReference type="GO" id="GO:0008184">
    <property type="term" value="F:glycogen phosphorylase activity"/>
    <property type="evidence" value="ECO:0007669"/>
    <property type="project" value="InterPro"/>
</dbReference>
<dbReference type="Gene3D" id="3.40.50.2000">
    <property type="entry name" value="Glycogen Phosphorylase B"/>
    <property type="match status" value="3"/>
</dbReference>
<comment type="caution">
    <text evidence="6">The sequence shown here is derived from an EMBL/GenBank/DDBJ whole genome shotgun (WGS) entry which is preliminary data.</text>
</comment>
<dbReference type="SUPFAM" id="SSF53756">
    <property type="entry name" value="UDP-Glycosyltransferase/glycogen phosphorylase"/>
    <property type="match status" value="1"/>
</dbReference>
<keyword evidence="7" id="KW-1185">Reference proteome</keyword>
<feature type="domain" description="DUF3417" evidence="5">
    <location>
        <begin position="11"/>
        <end position="118"/>
    </location>
</feature>
<dbReference type="PANTHER" id="PTHR42655">
    <property type="entry name" value="GLYCOGEN PHOSPHORYLASE"/>
    <property type="match status" value="1"/>
</dbReference>
<evidence type="ECO:0000256" key="3">
    <source>
        <dbReference type="ARBA" id="ARBA00022533"/>
    </source>
</evidence>
<evidence type="ECO:0000313" key="6">
    <source>
        <dbReference type="EMBL" id="TCK17751.1"/>
    </source>
</evidence>
<gene>
    <name evidence="6" type="ORF">DFR30_0993</name>
</gene>
<keyword evidence="4" id="KW-0663">Pyridoxal phosphate</keyword>
<feature type="modified residue" description="N6-(pyridoxal phosphate)lysine" evidence="4">
    <location>
        <position position="603"/>
    </location>
</feature>
<dbReference type="GO" id="GO:0030170">
    <property type="term" value="F:pyridoxal phosphate binding"/>
    <property type="evidence" value="ECO:0007669"/>
    <property type="project" value="InterPro"/>
</dbReference>
<evidence type="ECO:0000313" key="7">
    <source>
        <dbReference type="Proteomes" id="UP000295707"/>
    </source>
</evidence>
<name>A0A4R1HAY0_9GAMM</name>
<evidence type="ECO:0000259" key="5">
    <source>
        <dbReference type="Pfam" id="PF11897"/>
    </source>
</evidence>
<dbReference type="RefSeq" id="WP_243640680.1">
    <property type="nucleotide sequence ID" value="NZ_SMFX01000001.1"/>
</dbReference>
<dbReference type="Pfam" id="PF00343">
    <property type="entry name" value="Phosphorylase"/>
    <property type="match status" value="1"/>
</dbReference>
<dbReference type="PIRSF" id="PIRSF000460">
    <property type="entry name" value="Pprylas_GlgP"/>
    <property type="match status" value="1"/>
</dbReference>
<dbReference type="InterPro" id="IPR052182">
    <property type="entry name" value="Glycogen/Maltodextrin_Phosph"/>
</dbReference>
<dbReference type="InterPro" id="IPR011834">
    <property type="entry name" value="Agluc_phsphrylas"/>
</dbReference>
<evidence type="ECO:0000256" key="4">
    <source>
        <dbReference type="PIRSR" id="PIRSR000460-1"/>
    </source>
</evidence>
<dbReference type="InterPro" id="IPR024517">
    <property type="entry name" value="Glycogen_phosphorylase_DUF3417"/>
</dbReference>
<dbReference type="Proteomes" id="UP000295707">
    <property type="component" value="Unassembled WGS sequence"/>
</dbReference>
<reference evidence="6 7" key="1">
    <citation type="submission" date="2019-03" db="EMBL/GenBank/DDBJ databases">
        <title>Genomic Encyclopedia of Type Strains, Phase IV (KMG-IV): sequencing the most valuable type-strain genomes for metagenomic binning, comparative biology and taxonomic classification.</title>
        <authorList>
            <person name="Goeker M."/>
        </authorList>
    </citation>
    <scope>NUCLEOTIDE SEQUENCE [LARGE SCALE GENOMIC DNA]</scope>
    <source>
        <strain evidence="6 7">DSM 19610</strain>
    </source>
</reference>
<evidence type="ECO:0000256" key="2">
    <source>
        <dbReference type="ARBA" id="ARBA00006047"/>
    </source>
</evidence>
<protein>
    <submittedName>
        <fullName evidence="6">Starch phosphorylase</fullName>
    </submittedName>
</protein>